<protein>
    <recommendedName>
        <fullName evidence="9">Permease</fullName>
    </recommendedName>
</protein>
<accession>A0A0S7XPI7</accession>
<feature type="transmembrane region" description="Helical" evidence="6">
    <location>
        <begin position="326"/>
        <end position="345"/>
    </location>
</feature>
<evidence type="ECO:0000313" key="7">
    <source>
        <dbReference type="EMBL" id="KPJ64276.1"/>
    </source>
</evidence>
<reference evidence="7 8" key="1">
    <citation type="journal article" date="2015" name="Microbiome">
        <title>Genomic resolution of linkages in carbon, nitrogen, and sulfur cycling among widespread estuary sediment bacteria.</title>
        <authorList>
            <person name="Baker B.J."/>
            <person name="Lazar C.S."/>
            <person name="Teske A.P."/>
            <person name="Dick G.J."/>
        </authorList>
    </citation>
    <scope>NUCLEOTIDE SEQUENCE [LARGE SCALE GENOMIC DNA]</scope>
    <source>
        <strain evidence="7">DG_54_3</strain>
    </source>
</reference>
<dbReference type="GO" id="GO:0043190">
    <property type="term" value="C:ATP-binding cassette (ABC) transporter complex"/>
    <property type="evidence" value="ECO:0007669"/>
    <property type="project" value="TreeGrafter"/>
</dbReference>
<dbReference type="PATRIC" id="fig|1703775.3.peg.1779"/>
<evidence type="ECO:0000313" key="8">
    <source>
        <dbReference type="Proteomes" id="UP000051861"/>
    </source>
</evidence>
<evidence type="ECO:0000256" key="1">
    <source>
        <dbReference type="ARBA" id="ARBA00004651"/>
    </source>
</evidence>
<evidence type="ECO:0008006" key="9">
    <source>
        <dbReference type="Google" id="ProtNLM"/>
    </source>
</evidence>
<dbReference type="EMBL" id="LIZX01000190">
    <property type="protein sequence ID" value="KPJ64276.1"/>
    <property type="molecule type" value="Genomic_DNA"/>
</dbReference>
<comment type="subcellular location">
    <subcellularLocation>
        <location evidence="1">Cell membrane</location>
        <topology evidence="1">Multi-pass membrane protein</topology>
    </subcellularLocation>
</comment>
<gene>
    <name evidence="7" type="ORF">AMJ44_13070</name>
</gene>
<dbReference type="Proteomes" id="UP000051861">
    <property type="component" value="Unassembled WGS sequence"/>
</dbReference>
<feature type="transmembrane region" description="Helical" evidence="6">
    <location>
        <begin position="32"/>
        <end position="57"/>
    </location>
</feature>
<proteinExistence type="predicted"/>
<sequence length="378" mass="42415">MHRSQEVLPRGEIRALIKIVDRYIFRELIEPFLFGLGAFTAILSASMILFELVRAVVLRGMPIMVALQVFVYRLPGVVIYIFPMATLLAALLAFARLSSDSEVIAFRASGISLYRLIIPVLFLGLLVSFASLAFSEIVVPESNKAAKNLLIETTTKRQPKLQKNVFVPELQRGVLKRIFYAETLEGDRMQDVIVQEFDEGRLTQILTAKEANWQKEKDEWLFKSGTIYLIAETGEYKHLIKFEEQSLAIKYTPADFYVGDRNPEEMTIVELKEFISLKEKMGVDVTDFKIQLNMKMALPFASLVFALLGAPLGLSPRRASSSIGLGLSIIVIFIYYILAFISMAIGELKLISPGLSAWLPNFITGGIGWYILSKAAVK</sequence>
<dbReference type="InterPro" id="IPR005495">
    <property type="entry name" value="LptG/LptF_permease"/>
</dbReference>
<organism evidence="7 8">
    <name type="scientific">candidate division WOR-1 bacterium DG_54_3</name>
    <dbReference type="NCBI Taxonomy" id="1703775"/>
    <lineage>
        <taxon>Bacteria</taxon>
        <taxon>Bacillati</taxon>
        <taxon>Saganbacteria</taxon>
    </lineage>
</organism>
<dbReference type="AlphaFoldDB" id="A0A0S7XPI7"/>
<feature type="transmembrane region" description="Helical" evidence="6">
    <location>
        <begin position="77"/>
        <end position="95"/>
    </location>
</feature>
<feature type="transmembrane region" description="Helical" evidence="6">
    <location>
        <begin position="116"/>
        <end position="134"/>
    </location>
</feature>
<keyword evidence="3 6" id="KW-0812">Transmembrane</keyword>
<evidence type="ECO:0000256" key="6">
    <source>
        <dbReference type="SAM" id="Phobius"/>
    </source>
</evidence>
<evidence type="ECO:0000256" key="2">
    <source>
        <dbReference type="ARBA" id="ARBA00022475"/>
    </source>
</evidence>
<feature type="transmembrane region" description="Helical" evidence="6">
    <location>
        <begin position="296"/>
        <end position="314"/>
    </location>
</feature>
<comment type="caution">
    <text evidence="7">The sequence shown here is derived from an EMBL/GenBank/DDBJ whole genome shotgun (WGS) entry which is preliminary data.</text>
</comment>
<feature type="transmembrane region" description="Helical" evidence="6">
    <location>
        <begin position="351"/>
        <end position="372"/>
    </location>
</feature>
<dbReference type="GO" id="GO:0015920">
    <property type="term" value="P:lipopolysaccharide transport"/>
    <property type="evidence" value="ECO:0007669"/>
    <property type="project" value="TreeGrafter"/>
</dbReference>
<keyword evidence="4 6" id="KW-1133">Transmembrane helix</keyword>
<name>A0A0S7XPI7_UNCSA</name>
<evidence type="ECO:0000256" key="4">
    <source>
        <dbReference type="ARBA" id="ARBA00022989"/>
    </source>
</evidence>
<evidence type="ECO:0000256" key="3">
    <source>
        <dbReference type="ARBA" id="ARBA00022692"/>
    </source>
</evidence>
<dbReference type="Pfam" id="PF03739">
    <property type="entry name" value="LptF_LptG"/>
    <property type="match status" value="1"/>
</dbReference>
<dbReference type="PANTHER" id="PTHR33529:SF6">
    <property type="entry name" value="YJGP_YJGQ FAMILY PERMEASE"/>
    <property type="match status" value="1"/>
</dbReference>
<keyword evidence="5 6" id="KW-0472">Membrane</keyword>
<evidence type="ECO:0000256" key="5">
    <source>
        <dbReference type="ARBA" id="ARBA00023136"/>
    </source>
</evidence>
<dbReference type="PANTHER" id="PTHR33529">
    <property type="entry name" value="SLR0882 PROTEIN-RELATED"/>
    <property type="match status" value="1"/>
</dbReference>
<keyword evidence="2" id="KW-1003">Cell membrane</keyword>